<proteinExistence type="predicted"/>
<dbReference type="PANTHER" id="PTHR42732:SF2">
    <property type="entry name" value="BETA-MANNOSIDASE"/>
    <property type="match status" value="1"/>
</dbReference>
<dbReference type="InterPro" id="IPR017853">
    <property type="entry name" value="GH"/>
</dbReference>
<keyword evidence="2" id="KW-1185">Reference proteome</keyword>
<comment type="caution">
    <text evidence="1">The sequence shown here is derived from an EMBL/GenBank/DDBJ whole genome shotgun (WGS) entry which is preliminary data.</text>
</comment>
<protein>
    <submittedName>
        <fullName evidence="1">Uncharacterized protein</fullName>
    </submittedName>
</protein>
<reference evidence="1 2" key="1">
    <citation type="journal article" date="2013" name="Curr. Biol.">
        <title>The Genome of the Foraminiferan Reticulomyxa filosa.</title>
        <authorList>
            <person name="Glockner G."/>
            <person name="Hulsmann N."/>
            <person name="Schleicher M."/>
            <person name="Noegel A.A."/>
            <person name="Eichinger L."/>
            <person name="Gallinger C."/>
            <person name="Pawlowski J."/>
            <person name="Sierra R."/>
            <person name="Euteneuer U."/>
            <person name="Pillet L."/>
            <person name="Moustafa A."/>
            <person name="Platzer M."/>
            <person name="Groth M."/>
            <person name="Szafranski K."/>
            <person name="Schliwa M."/>
        </authorList>
    </citation>
    <scope>NUCLEOTIDE SEQUENCE [LARGE SCALE GENOMIC DNA]</scope>
</reference>
<sequence length="310" mass="34775">MYVYCCCDCLQCSGAQGGPPTQRFYLNNKPLFTNGWLDMGYWPDGIYTAPSDDAILFDLQSVKRYGFNMIRVQEKVHNERWYYHADTLGVLVWQDAPQKYSGATADTVPLFTNDLNAMVLGKINHPRSFSISSICHNLTLACHWDIFNEDECWQVFSNVDDVVNEISALDSTRLINSDSGGSANAFGFGNVNDIYSLPSPIDNLPSDVQYAVLGNYGGLGYFVTGKEWVNNACTANKVVDSTQQLLTTYSSYLNQLMLWKGDLSGVVYVRMADTELQCNGFMTYDRTDKLNSTQIDQIQILNQKLISSMS</sequence>
<dbReference type="AlphaFoldDB" id="X6NRV6"/>
<dbReference type="Gene3D" id="3.20.20.80">
    <property type="entry name" value="Glycosidases"/>
    <property type="match status" value="1"/>
</dbReference>
<organism evidence="1 2">
    <name type="scientific">Reticulomyxa filosa</name>
    <dbReference type="NCBI Taxonomy" id="46433"/>
    <lineage>
        <taxon>Eukaryota</taxon>
        <taxon>Sar</taxon>
        <taxon>Rhizaria</taxon>
        <taxon>Retaria</taxon>
        <taxon>Foraminifera</taxon>
        <taxon>Monothalamids</taxon>
        <taxon>Reticulomyxidae</taxon>
        <taxon>Reticulomyxa</taxon>
    </lineage>
</organism>
<dbReference type="PANTHER" id="PTHR42732">
    <property type="entry name" value="BETA-GALACTOSIDASE"/>
    <property type="match status" value="1"/>
</dbReference>
<dbReference type="EMBL" id="ASPP01006491">
    <property type="protein sequence ID" value="ETO28751.1"/>
    <property type="molecule type" value="Genomic_DNA"/>
</dbReference>
<name>X6NRV6_RETFI</name>
<evidence type="ECO:0000313" key="2">
    <source>
        <dbReference type="Proteomes" id="UP000023152"/>
    </source>
</evidence>
<accession>X6NRV6</accession>
<dbReference type="Proteomes" id="UP000023152">
    <property type="component" value="Unassembled WGS sequence"/>
</dbReference>
<dbReference type="SUPFAM" id="SSF51445">
    <property type="entry name" value="(Trans)glycosidases"/>
    <property type="match status" value="1"/>
</dbReference>
<dbReference type="OrthoDB" id="408320at2759"/>
<gene>
    <name evidence="1" type="ORF">RFI_08379</name>
</gene>
<dbReference type="InterPro" id="IPR051913">
    <property type="entry name" value="GH2_Domain-Containing"/>
</dbReference>
<evidence type="ECO:0000313" key="1">
    <source>
        <dbReference type="EMBL" id="ETO28751.1"/>
    </source>
</evidence>